<dbReference type="InParanoid" id="A0A1W4X1V9"/>
<dbReference type="PANTHER" id="PTHR14463:SF5">
    <property type="entry name" value="LIPASE MATURATION FACTOR 2"/>
    <property type="match status" value="1"/>
</dbReference>
<name>A0A1W4X1V9_AGRPL</name>
<feature type="transmembrane region" description="Helical" evidence="8">
    <location>
        <begin position="77"/>
        <end position="95"/>
    </location>
</feature>
<dbReference type="Pfam" id="PF25179">
    <property type="entry name" value="LMF1_C"/>
    <property type="match status" value="1"/>
</dbReference>
<dbReference type="STRING" id="224129.A0A1W4X1V9"/>
<keyword evidence="7" id="KW-0325">Glycoprotein</keyword>
<evidence type="ECO:0000256" key="7">
    <source>
        <dbReference type="ARBA" id="ARBA00023180"/>
    </source>
</evidence>
<dbReference type="GO" id="GO:0051604">
    <property type="term" value="P:protein maturation"/>
    <property type="evidence" value="ECO:0007669"/>
    <property type="project" value="InterPro"/>
</dbReference>
<dbReference type="KEGG" id="apln:108740332"/>
<evidence type="ECO:0000259" key="10">
    <source>
        <dbReference type="Pfam" id="PF25179"/>
    </source>
</evidence>
<gene>
    <name evidence="12" type="primary">LOC108740332</name>
</gene>
<organism evidence="11 12">
    <name type="scientific">Agrilus planipennis</name>
    <name type="common">Emerald ash borer</name>
    <name type="synonym">Agrilus marcopoli</name>
    <dbReference type="NCBI Taxonomy" id="224129"/>
    <lineage>
        <taxon>Eukaryota</taxon>
        <taxon>Metazoa</taxon>
        <taxon>Ecdysozoa</taxon>
        <taxon>Arthropoda</taxon>
        <taxon>Hexapoda</taxon>
        <taxon>Insecta</taxon>
        <taxon>Pterygota</taxon>
        <taxon>Neoptera</taxon>
        <taxon>Endopterygota</taxon>
        <taxon>Coleoptera</taxon>
        <taxon>Polyphaga</taxon>
        <taxon>Elateriformia</taxon>
        <taxon>Buprestoidea</taxon>
        <taxon>Buprestidae</taxon>
        <taxon>Agrilinae</taxon>
        <taxon>Agrilus</taxon>
    </lineage>
</organism>
<feature type="transmembrane region" description="Helical" evidence="8">
    <location>
        <begin position="12"/>
        <end position="30"/>
    </location>
</feature>
<feature type="domain" description="Lipase maturation factor 1/2 C-terminal" evidence="10">
    <location>
        <begin position="432"/>
        <end position="570"/>
    </location>
</feature>
<comment type="function">
    <text evidence="8">Involved in the maturation of specific proteins in the endoplasmic reticulum.</text>
</comment>
<comment type="similarity">
    <text evidence="2 8">Belongs to the lipase maturation factor family.</text>
</comment>
<sequence>MASVRYTRNLFLRAMCVVYMFAFISFYIQIPGLYGDNGILPAKAVLENNKYKSWSAKVHYQPTLLWFTPYLGLNTQYALDVLALLGSFLAFTGFVSQKFCTFPLFAGLWSLYFSLYQVGQVFVTSQWDNLLLEAGFLSILVAPLLLGKRRGSKGSPSDNICLWLVRWLLFRFLLSSGLVKFLSGCPRWRDLSAFSYHFESMVIPSPLSWYCHHLPVWILRLTAVYANVCELVLPFLLFVPIRSVRITTYAFQIFLQICIVLTGNFNFVNILVTTLLLSLLDDRTFFGKRRFEEKKTYSVLGKVVNVAIYAVILYYIVILYDLKINGSQIDSKIAFSMDQFDNAVKQGLLVAVYFGLASLGLTIARAIAVAVSDSPATTSKVISLITTVFYAVLATIIFISSTVQVVSLHKATNSTVPQSLRNFQNRISKLHIVNKYGLFPKMTGIDGRPEIILEGSNNIEGPWQEYSFLYKPGNVNHSLPFVAPYAPRIDWQMWWAAQENYQSHPWFVSFVHRLLLGRPEVLALLDKNHSPFQDKPPKYIRATLYKYKYTSWSQRWQPMWWSRVKVGEYFSPSTKESPELIDYLKARNLLPIVDKETVNPIWKQILDGVRYVASHFEATLLLWSVFTAGCAIITTSAKGK</sequence>
<dbReference type="InterPro" id="IPR057433">
    <property type="entry name" value="LMF1/2_C"/>
</dbReference>
<dbReference type="AlphaFoldDB" id="A0A1W4X1V9"/>
<keyword evidence="4 8" id="KW-0256">Endoplasmic reticulum</keyword>
<dbReference type="InterPro" id="IPR009613">
    <property type="entry name" value="LMF"/>
</dbReference>
<evidence type="ECO:0000256" key="8">
    <source>
        <dbReference type="RuleBase" id="RU361229"/>
    </source>
</evidence>
<keyword evidence="3 8" id="KW-0812">Transmembrane</keyword>
<feature type="transmembrane region" description="Helical" evidence="8">
    <location>
        <begin position="347"/>
        <end position="369"/>
    </location>
</feature>
<evidence type="ECO:0000259" key="9">
    <source>
        <dbReference type="Pfam" id="PF06762"/>
    </source>
</evidence>
<dbReference type="Proteomes" id="UP000192223">
    <property type="component" value="Unplaced"/>
</dbReference>
<dbReference type="GO" id="GO:0005789">
    <property type="term" value="C:endoplasmic reticulum membrane"/>
    <property type="evidence" value="ECO:0007669"/>
    <property type="project" value="UniProtKB-SubCell"/>
</dbReference>
<feature type="domain" description="Lipase maturation factor 1/2 N-terminal" evidence="9">
    <location>
        <begin position="125"/>
        <end position="285"/>
    </location>
</feature>
<evidence type="ECO:0000256" key="2">
    <source>
        <dbReference type="ARBA" id="ARBA00005512"/>
    </source>
</evidence>
<accession>A0A1W4X1V9</accession>
<dbReference type="InterPro" id="IPR057434">
    <property type="entry name" value="LMF1/2_N"/>
</dbReference>
<feature type="transmembrane region" description="Helical" evidence="8">
    <location>
        <begin position="129"/>
        <end position="148"/>
    </location>
</feature>
<feature type="transmembrane region" description="Helical" evidence="8">
    <location>
        <begin position="102"/>
        <end position="123"/>
    </location>
</feature>
<evidence type="ECO:0000256" key="1">
    <source>
        <dbReference type="ARBA" id="ARBA00004477"/>
    </source>
</evidence>
<evidence type="ECO:0000313" key="11">
    <source>
        <dbReference type="Proteomes" id="UP000192223"/>
    </source>
</evidence>
<comment type="subcellular location">
    <subcellularLocation>
        <location evidence="1 8">Endoplasmic reticulum membrane</location>
        <topology evidence="1 8">Multi-pass membrane protein</topology>
    </subcellularLocation>
</comment>
<keyword evidence="6 8" id="KW-0472">Membrane</keyword>
<proteinExistence type="inferred from homology"/>
<evidence type="ECO:0000256" key="5">
    <source>
        <dbReference type="ARBA" id="ARBA00022989"/>
    </source>
</evidence>
<feature type="transmembrane region" description="Helical" evidence="8">
    <location>
        <begin position="381"/>
        <end position="400"/>
    </location>
</feature>
<evidence type="ECO:0000313" key="12">
    <source>
        <dbReference type="RefSeq" id="XP_018330116.1"/>
    </source>
</evidence>
<feature type="transmembrane region" description="Helical" evidence="8">
    <location>
        <begin position="253"/>
        <end position="279"/>
    </location>
</feature>
<evidence type="ECO:0000256" key="4">
    <source>
        <dbReference type="ARBA" id="ARBA00022824"/>
    </source>
</evidence>
<dbReference type="Pfam" id="PF06762">
    <property type="entry name" value="LMF1"/>
    <property type="match status" value="1"/>
</dbReference>
<feature type="transmembrane region" description="Helical" evidence="8">
    <location>
        <begin position="299"/>
        <end position="322"/>
    </location>
</feature>
<dbReference type="PANTHER" id="PTHR14463">
    <property type="entry name" value="LIPASE MATURATION FACTOR"/>
    <property type="match status" value="1"/>
</dbReference>
<evidence type="ECO:0000256" key="6">
    <source>
        <dbReference type="ARBA" id="ARBA00023136"/>
    </source>
</evidence>
<reference evidence="12" key="1">
    <citation type="submission" date="2025-08" db="UniProtKB">
        <authorList>
            <consortium name="RefSeq"/>
        </authorList>
    </citation>
    <scope>IDENTIFICATION</scope>
    <source>
        <tissue evidence="12">Entire body</tissue>
    </source>
</reference>
<dbReference type="OrthoDB" id="434126at2759"/>
<dbReference type="GeneID" id="108740332"/>
<dbReference type="RefSeq" id="XP_018330116.1">
    <property type="nucleotide sequence ID" value="XM_018474614.2"/>
</dbReference>
<evidence type="ECO:0000256" key="3">
    <source>
        <dbReference type="ARBA" id="ARBA00022692"/>
    </source>
</evidence>
<keyword evidence="11" id="KW-1185">Reference proteome</keyword>
<keyword evidence="5 8" id="KW-1133">Transmembrane helix</keyword>
<protein>
    <recommendedName>
        <fullName evidence="8">Lipase maturation factor</fullName>
    </recommendedName>
</protein>
<feature type="transmembrane region" description="Helical" evidence="8">
    <location>
        <begin position="217"/>
        <end position="241"/>
    </location>
</feature>